<dbReference type="GO" id="GO:0008483">
    <property type="term" value="F:transaminase activity"/>
    <property type="evidence" value="ECO:0007669"/>
    <property type="project" value="UniProtKB-KW"/>
</dbReference>
<proteinExistence type="inferred from homology"/>
<dbReference type="InterPro" id="IPR029043">
    <property type="entry name" value="GcvT/YgfZ_C"/>
</dbReference>
<reference evidence="9" key="1">
    <citation type="submission" date="2020-05" db="EMBL/GenBank/DDBJ databases">
        <authorList>
            <person name="Chiriac C."/>
            <person name="Salcher M."/>
            <person name="Ghai R."/>
            <person name="Kavagutti S V."/>
        </authorList>
    </citation>
    <scope>NUCLEOTIDE SEQUENCE</scope>
</reference>
<dbReference type="InterPro" id="IPR022903">
    <property type="entry name" value="GcvT_bac"/>
</dbReference>
<evidence type="ECO:0000256" key="4">
    <source>
        <dbReference type="ARBA" id="ARBA00022679"/>
    </source>
</evidence>
<dbReference type="NCBIfam" id="NF001567">
    <property type="entry name" value="PRK00389.1"/>
    <property type="match status" value="1"/>
</dbReference>
<evidence type="ECO:0000259" key="7">
    <source>
        <dbReference type="Pfam" id="PF01571"/>
    </source>
</evidence>
<evidence type="ECO:0000313" key="9">
    <source>
        <dbReference type="EMBL" id="CAB4626560.1"/>
    </source>
</evidence>
<dbReference type="Gene3D" id="3.30.1360.120">
    <property type="entry name" value="Probable tRNA modification gtpase trme, domain 1"/>
    <property type="match status" value="1"/>
</dbReference>
<dbReference type="SUPFAM" id="SSF103025">
    <property type="entry name" value="Folate-binding domain"/>
    <property type="match status" value="1"/>
</dbReference>
<dbReference type="Pfam" id="PF01571">
    <property type="entry name" value="GCV_T"/>
    <property type="match status" value="1"/>
</dbReference>
<dbReference type="GO" id="GO:0004047">
    <property type="term" value="F:aminomethyltransferase activity"/>
    <property type="evidence" value="ECO:0007669"/>
    <property type="project" value="UniProtKB-EC"/>
</dbReference>
<feature type="domain" description="GCVT N-terminal" evidence="7">
    <location>
        <begin position="10"/>
        <end position="263"/>
    </location>
</feature>
<protein>
    <recommendedName>
        <fullName evidence="2">aminomethyltransferase</fullName>
        <ecNumber evidence="2">2.1.2.10</ecNumber>
    </recommendedName>
    <alternativeName>
        <fullName evidence="5">Glycine cleavage system T protein</fullName>
    </alternativeName>
</protein>
<accession>A0A6J6IPT6</accession>
<sequence length="369" mass="39646">MNSPLRQTPLHSRHVALGAKTADFGGWDMPIEYEGVLVEHQAVRRAAGLFDVSHMGKVRIHGEGAADFLNSVLTNDLNRIDDGQAQYTMLCNEYGGVVDDLIVYKWSPDEIFMVPNASNAATVVAALREVAPPSITIDNHHDDHGIIAVQGPNSRAAIEALGLPADHDYMTMARASHRGEPVIVCRTGYTGELGFELVVPNIILGSVWDALLEKGAALGVVPVGLGARDTLRLEMGYPLHGQDIAQDISPVEAGLGWAVGWDKPAFHGRDVLVMQREAGPKRKLRGLQAVERGIPRAHMHAYATDDAELAGEVVGDITSGTFSPSLKQGIALALLNADLEVGSEVLIDVRGKAIRFAVVKVPFVESSVR</sequence>
<dbReference type="InterPro" id="IPR013977">
    <property type="entry name" value="GcvT_C"/>
</dbReference>
<evidence type="ECO:0000256" key="3">
    <source>
        <dbReference type="ARBA" id="ARBA00022576"/>
    </source>
</evidence>
<dbReference type="SUPFAM" id="SSF101790">
    <property type="entry name" value="Aminomethyltransferase beta-barrel domain"/>
    <property type="match status" value="1"/>
</dbReference>
<dbReference type="NCBIfam" id="TIGR00528">
    <property type="entry name" value="gcvT"/>
    <property type="match status" value="1"/>
</dbReference>
<dbReference type="GO" id="GO:0005829">
    <property type="term" value="C:cytosol"/>
    <property type="evidence" value="ECO:0007669"/>
    <property type="project" value="TreeGrafter"/>
</dbReference>
<dbReference type="PANTHER" id="PTHR43757">
    <property type="entry name" value="AMINOMETHYLTRANSFERASE"/>
    <property type="match status" value="1"/>
</dbReference>
<dbReference type="PANTHER" id="PTHR43757:SF2">
    <property type="entry name" value="AMINOMETHYLTRANSFERASE, MITOCHONDRIAL"/>
    <property type="match status" value="1"/>
</dbReference>
<feature type="domain" description="Aminomethyltransferase C-terminal" evidence="8">
    <location>
        <begin position="282"/>
        <end position="364"/>
    </location>
</feature>
<dbReference type="InterPro" id="IPR006223">
    <property type="entry name" value="GcvT"/>
</dbReference>
<gene>
    <name evidence="9" type="ORF">UFOPK1908_01211</name>
</gene>
<evidence type="ECO:0000256" key="6">
    <source>
        <dbReference type="ARBA" id="ARBA00047665"/>
    </source>
</evidence>
<dbReference type="HAMAP" id="MF_00259">
    <property type="entry name" value="GcvT"/>
    <property type="match status" value="1"/>
</dbReference>
<dbReference type="InterPro" id="IPR028896">
    <property type="entry name" value="GcvT/YgfZ/DmdA"/>
</dbReference>
<evidence type="ECO:0000256" key="1">
    <source>
        <dbReference type="ARBA" id="ARBA00008609"/>
    </source>
</evidence>
<evidence type="ECO:0000256" key="2">
    <source>
        <dbReference type="ARBA" id="ARBA00012616"/>
    </source>
</evidence>
<dbReference type="GO" id="GO:0006546">
    <property type="term" value="P:glycine catabolic process"/>
    <property type="evidence" value="ECO:0007669"/>
    <property type="project" value="InterPro"/>
</dbReference>
<dbReference type="Pfam" id="PF08669">
    <property type="entry name" value="GCV_T_C"/>
    <property type="match status" value="1"/>
</dbReference>
<name>A0A6J6IPT6_9ZZZZ</name>
<dbReference type="EC" id="2.1.2.10" evidence="2"/>
<dbReference type="PIRSF" id="PIRSF006487">
    <property type="entry name" value="GcvT"/>
    <property type="match status" value="1"/>
</dbReference>
<dbReference type="InterPro" id="IPR006222">
    <property type="entry name" value="GCVT_N"/>
</dbReference>
<organism evidence="9">
    <name type="scientific">freshwater metagenome</name>
    <dbReference type="NCBI Taxonomy" id="449393"/>
    <lineage>
        <taxon>unclassified sequences</taxon>
        <taxon>metagenomes</taxon>
        <taxon>ecological metagenomes</taxon>
    </lineage>
</organism>
<keyword evidence="3" id="KW-0032">Aminotransferase</keyword>
<dbReference type="EMBL" id="CAEZVB010000068">
    <property type="protein sequence ID" value="CAB4626560.1"/>
    <property type="molecule type" value="Genomic_DNA"/>
</dbReference>
<dbReference type="InterPro" id="IPR027266">
    <property type="entry name" value="TrmE/GcvT-like"/>
</dbReference>
<comment type="similarity">
    <text evidence="1">Belongs to the GcvT family.</text>
</comment>
<evidence type="ECO:0000256" key="5">
    <source>
        <dbReference type="ARBA" id="ARBA00031395"/>
    </source>
</evidence>
<dbReference type="GO" id="GO:0005960">
    <property type="term" value="C:glycine cleavage complex"/>
    <property type="evidence" value="ECO:0007669"/>
    <property type="project" value="InterPro"/>
</dbReference>
<comment type="catalytic activity">
    <reaction evidence="6">
        <text>N(6)-[(R)-S(8)-aminomethyldihydrolipoyl]-L-lysyl-[protein] + (6S)-5,6,7,8-tetrahydrofolate = N(6)-[(R)-dihydrolipoyl]-L-lysyl-[protein] + (6R)-5,10-methylene-5,6,7,8-tetrahydrofolate + NH4(+)</text>
        <dbReference type="Rhea" id="RHEA:16945"/>
        <dbReference type="Rhea" id="RHEA-COMP:10475"/>
        <dbReference type="Rhea" id="RHEA-COMP:10492"/>
        <dbReference type="ChEBI" id="CHEBI:15636"/>
        <dbReference type="ChEBI" id="CHEBI:28938"/>
        <dbReference type="ChEBI" id="CHEBI:57453"/>
        <dbReference type="ChEBI" id="CHEBI:83100"/>
        <dbReference type="ChEBI" id="CHEBI:83143"/>
        <dbReference type="EC" id="2.1.2.10"/>
    </reaction>
</comment>
<dbReference type="FunFam" id="3.30.70.1400:FF:000001">
    <property type="entry name" value="Aminomethyltransferase"/>
    <property type="match status" value="1"/>
</dbReference>
<keyword evidence="4" id="KW-0808">Transferase</keyword>
<dbReference type="AlphaFoldDB" id="A0A6J6IPT6"/>
<evidence type="ECO:0000259" key="8">
    <source>
        <dbReference type="Pfam" id="PF08669"/>
    </source>
</evidence>